<reference evidence="3" key="1">
    <citation type="submission" date="2018-06" db="EMBL/GenBank/DDBJ databases">
        <authorList>
            <person name="Zhirakovskaya E."/>
        </authorList>
    </citation>
    <scope>NUCLEOTIDE SEQUENCE</scope>
</reference>
<proteinExistence type="predicted"/>
<dbReference type="NCBIfam" id="NF041940">
    <property type="entry name" value="choice_anch_X"/>
    <property type="match status" value="1"/>
</dbReference>
<dbReference type="Gene3D" id="3.40.50.410">
    <property type="entry name" value="von Willebrand factor, type A domain"/>
    <property type="match status" value="1"/>
</dbReference>
<evidence type="ECO:0000313" key="3">
    <source>
        <dbReference type="EMBL" id="VAW99797.1"/>
    </source>
</evidence>
<name>A0A3B1AK69_9ZZZZ</name>
<dbReference type="EMBL" id="UOFR01000070">
    <property type="protein sequence ID" value="VAW99797.1"/>
    <property type="molecule type" value="Genomic_DNA"/>
</dbReference>
<sequence>MTYHSAIGGFPDATDKCGSGLHVRSWLILLCLFASFLVQAETVSDVRVLIDVSGSMKKNDPHNLRSPAIKMLVGLMPENTKSGIWTFGRYVNMQVKLGKVDKTWKQKAMLEANKIHSRGLFTNIEEAVKKATADWQTPDPRYDRHLILLTDGVVDIGKDARLNEQSRRRLLHDILPRLESADATVHSIALSKNTDEELLNALSGSTKGSFVQVDKAEELQRVFFKIFEKSVKPDTLPIEENKFTVDKHVSDITVLIFLAQDSPATTLTLPDGQVWSEKKHPQVVKWHHDTGYDLITVKGPTAGEWTLQAKIDPDNRVMIVTNLRMKVDKLPNSIMLGDEFNVRARLLEEGKIVTNKNLLAKTNFEMKRIDKQDHVHSIELLDDGSSPDVIKSDGVYSAKFDSPEVAGDYELSIRAKSLTFKRAIRHSLQVYDSPVNIIVSQMADDKPYVINITPHVGLIRPDSISMQVSLPDNTTVPVKQIDDLAWSVDIPNKYANKKFKLTLAGTRYSDTPVKMEFEQVLAVTDKSKSLALKITPTKKPKPEVAKKEEAKEEHHDDESEIKELETEYAEAEGFNWGIVIGLVVGINALLIGGGWFAYRKWKKRQSQAQDEVTEELTNDAVAEEPTNDEVTEEPTNDVAEEELKNE</sequence>
<accession>A0A3B1AK69</accession>
<feature type="compositionally biased region" description="Acidic residues" evidence="1">
    <location>
        <begin position="611"/>
        <end position="640"/>
    </location>
</feature>
<dbReference type="AlphaFoldDB" id="A0A3B1AK69"/>
<gene>
    <name evidence="3" type="ORF">MNBD_GAMMA21-2343</name>
</gene>
<dbReference type="PROSITE" id="PS50234">
    <property type="entry name" value="VWFA"/>
    <property type="match status" value="1"/>
</dbReference>
<evidence type="ECO:0000259" key="2">
    <source>
        <dbReference type="PROSITE" id="PS50234"/>
    </source>
</evidence>
<protein>
    <recommendedName>
        <fullName evidence="2">VWFA domain-containing protein</fullName>
    </recommendedName>
</protein>
<feature type="domain" description="VWFA" evidence="2">
    <location>
        <begin position="45"/>
        <end position="226"/>
    </location>
</feature>
<dbReference type="Pfam" id="PF00092">
    <property type="entry name" value="VWA"/>
    <property type="match status" value="1"/>
</dbReference>
<dbReference type="SUPFAM" id="SSF53300">
    <property type="entry name" value="vWA-like"/>
    <property type="match status" value="1"/>
</dbReference>
<feature type="region of interest" description="Disordered" evidence="1">
    <location>
        <begin position="537"/>
        <end position="563"/>
    </location>
</feature>
<feature type="compositionally biased region" description="Basic and acidic residues" evidence="1">
    <location>
        <begin position="540"/>
        <end position="563"/>
    </location>
</feature>
<dbReference type="CDD" id="cd00198">
    <property type="entry name" value="vWFA"/>
    <property type="match status" value="1"/>
</dbReference>
<dbReference type="InterPro" id="IPR002035">
    <property type="entry name" value="VWF_A"/>
</dbReference>
<feature type="region of interest" description="Disordered" evidence="1">
    <location>
        <begin position="607"/>
        <end position="646"/>
    </location>
</feature>
<dbReference type="InterPro" id="IPR036465">
    <property type="entry name" value="vWFA_dom_sf"/>
</dbReference>
<organism evidence="3">
    <name type="scientific">hydrothermal vent metagenome</name>
    <dbReference type="NCBI Taxonomy" id="652676"/>
    <lineage>
        <taxon>unclassified sequences</taxon>
        <taxon>metagenomes</taxon>
        <taxon>ecological metagenomes</taxon>
    </lineage>
</organism>
<evidence type="ECO:0000256" key="1">
    <source>
        <dbReference type="SAM" id="MobiDB-lite"/>
    </source>
</evidence>
<dbReference type="SMART" id="SM00327">
    <property type="entry name" value="VWA"/>
    <property type="match status" value="1"/>
</dbReference>